<protein>
    <submittedName>
        <fullName evidence="7">Multidrug transporter</fullName>
    </submittedName>
</protein>
<keyword evidence="5 6" id="KW-0472">Membrane</keyword>
<dbReference type="InterPro" id="IPR011701">
    <property type="entry name" value="MFS"/>
</dbReference>
<feature type="transmembrane region" description="Helical" evidence="6">
    <location>
        <begin position="290"/>
        <end position="320"/>
    </location>
</feature>
<evidence type="ECO:0000256" key="6">
    <source>
        <dbReference type="SAM" id="Phobius"/>
    </source>
</evidence>
<gene>
    <name evidence="7" type="ORF">A2837_02920</name>
</gene>
<feature type="transmembrane region" description="Helical" evidence="6">
    <location>
        <begin position="149"/>
        <end position="168"/>
    </location>
</feature>
<feature type="transmembrane region" description="Helical" evidence="6">
    <location>
        <begin position="214"/>
        <end position="238"/>
    </location>
</feature>
<dbReference type="Proteomes" id="UP000176322">
    <property type="component" value="Unassembled WGS sequence"/>
</dbReference>
<feature type="transmembrane region" description="Helical" evidence="6">
    <location>
        <begin position="7"/>
        <end position="34"/>
    </location>
</feature>
<dbReference type="EMBL" id="MFKO01000008">
    <property type="protein sequence ID" value="OGG41437.1"/>
    <property type="molecule type" value="Genomic_DNA"/>
</dbReference>
<dbReference type="PANTHER" id="PTHR23513">
    <property type="entry name" value="INTEGRAL MEMBRANE EFFLUX PROTEIN-RELATED"/>
    <property type="match status" value="1"/>
</dbReference>
<feature type="transmembrane region" description="Helical" evidence="6">
    <location>
        <begin position="73"/>
        <end position="96"/>
    </location>
</feature>
<comment type="caution">
    <text evidence="7">The sequence shown here is derived from an EMBL/GenBank/DDBJ whole genome shotgun (WGS) entry which is preliminary data.</text>
</comment>
<evidence type="ECO:0000256" key="1">
    <source>
        <dbReference type="ARBA" id="ARBA00004651"/>
    </source>
</evidence>
<dbReference type="GO" id="GO:0022857">
    <property type="term" value="F:transmembrane transporter activity"/>
    <property type="evidence" value="ECO:0007669"/>
    <property type="project" value="InterPro"/>
</dbReference>
<dbReference type="STRING" id="1798475.A2837_02920"/>
<dbReference type="GO" id="GO:0005886">
    <property type="term" value="C:plasma membrane"/>
    <property type="evidence" value="ECO:0007669"/>
    <property type="project" value="UniProtKB-SubCell"/>
</dbReference>
<comment type="subcellular location">
    <subcellularLocation>
        <location evidence="1">Cell membrane</location>
        <topology evidence="1">Multi-pass membrane protein</topology>
    </subcellularLocation>
</comment>
<organism evidence="7 8">
    <name type="scientific">Candidatus Kaiserbacteria bacterium RIFCSPHIGHO2_01_FULL_46_22</name>
    <dbReference type="NCBI Taxonomy" id="1798475"/>
    <lineage>
        <taxon>Bacteria</taxon>
        <taxon>Candidatus Kaiseribacteriota</taxon>
    </lineage>
</organism>
<accession>A0A1F6BY41</accession>
<keyword evidence="3 6" id="KW-0812">Transmembrane</keyword>
<dbReference type="Gene3D" id="1.20.1250.20">
    <property type="entry name" value="MFS general substrate transporter like domains"/>
    <property type="match status" value="1"/>
</dbReference>
<keyword evidence="2" id="KW-1003">Cell membrane</keyword>
<feature type="transmembrane region" description="Helical" evidence="6">
    <location>
        <begin position="40"/>
        <end position="61"/>
    </location>
</feature>
<feature type="transmembrane region" description="Helical" evidence="6">
    <location>
        <begin position="108"/>
        <end position="137"/>
    </location>
</feature>
<sequence>MQKNKFIFYNLLANSALATITNAFVWFALTFWAFLTTESVLVTSFIAGTFAVFNMLCAFLFGSIVDRYRKHTAIILSNVLSLVAYIIGAGFFFLTPREVFADPSSPELWILIVILIVGSVAGNLRTIALVTLVRGLFEEDRDKANGMIGAMNGLSFSVTSVLSGLAIGFYGMDVALICALIATVVSMLHLFTVKVEEPIIIHTEEKPSHFDFRGTLAAITSMPGLLALIFFTTFNNFLGGVFMALMDPYGLSLVSVQTWGIMFAFLSLGFIAGSTYIAKYGLGSRPLRRLLLVNVVLWITCIFFTIQPSIILLGIGMLFWMTLVPFIEATEHTVMQAVVPYERLGRVIGFAQSVESAATPITAFMIGPIAQLIFIPFMTTGAGVALIGDWFGTGQARGIALVFIISGSIGLIMTLLAFRSRSYHLLSDQYALTLKKTSD</sequence>
<evidence type="ECO:0000256" key="3">
    <source>
        <dbReference type="ARBA" id="ARBA00022692"/>
    </source>
</evidence>
<evidence type="ECO:0000313" key="7">
    <source>
        <dbReference type="EMBL" id="OGG41437.1"/>
    </source>
</evidence>
<dbReference type="SUPFAM" id="SSF103473">
    <property type="entry name" value="MFS general substrate transporter"/>
    <property type="match status" value="1"/>
</dbReference>
<evidence type="ECO:0000256" key="4">
    <source>
        <dbReference type="ARBA" id="ARBA00022989"/>
    </source>
</evidence>
<feature type="transmembrane region" description="Helical" evidence="6">
    <location>
        <begin position="258"/>
        <end position="278"/>
    </location>
</feature>
<evidence type="ECO:0000313" key="8">
    <source>
        <dbReference type="Proteomes" id="UP000176322"/>
    </source>
</evidence>
<evidence type="ECO:0000256" key="2">
    <source>
        <dbReference type="ARBA" id="ARBA00022475"/>
    </source>
</evidence>
<evidence type="ECO:0000256" key="5">
    <source>
        <dbReference type="ARBA" id="ARBA00023136"/>
    </source>
</evidence>
<dbReference type="Pfam" id="PF07690">
    <property type="entry name" value="MFS_1"/>
    <property type="match status" value="1"/>
</dbReference>
<dbReference type="InterPro" id="IPR036259">
    <property type="entry name" value="MFS_trans_sf"/>
</dbReference>
<reference evidence="7 8" key="1">
    <citation type="journal article" date="2016" name="Nat. Commun.">
        <title>Thousands of microbial genomes shed light on interconnected biogeochemical processes in an aquifer system.</title>
        <authorList>
            <person name="Anantharaman K."/>
            <person name="Brown C.T."/>
            <person name="Hug L.A."/>
            <person name="Sharon I."/>
            <person name="Castelle C.J."/>
            <person name="Probst A.J."/>
            <person name="Thomas B.C."/>
            <person name="Singh A."/>
            <person name="Wilkins M.J."/>
            <person name="Karaoz U."/>
            <person name="Brodie E.L."/>
            <person name="Williams K.H."/>
            <person name="Hubbard S.S."/>
            <person name="Banfield J.F."/>
        </authorList>
    </citation>
    <scope>NUCLEOTIDE SEQUENCE [LARGE SCALE GENOMIC DNA]</scope>
</reference>
<dbReference type="AlphaFoldDB" id="A0A1F6BY41"/>
<proteinExistence type="predicted"/>
<feature type="transmembrane region" description="Helical" evidence="6">
    <location>
        <begin position="174"/>
        <end position="193"/>
    </location>
</feature>
<feature type="transmembrane region" description="Helical" evidence="6">
    <location>
        <begin position="399"/>
        <end position="418"/>
    </location>
</feature>
<name>A0A1F6BY41_9BACT</name>
<dbReference type="PANTHER" id="PTHR23513:SF6">
    <property type="entry name" value="MAJOR FACILITATOR SUPERFAMILY ASSOCIATED DOMAIN-CONTAINING PROTEIN"/>
    <property type="match status" value="1"/>
</dbReference>
<keyword evidence="4 6" id="KW-1133">Transmembrane helix</keyword>
<feature type="transmembrane region" description="Helical" evidence="6">
    <location>
        <begin position="361"/>
        <end position="387"/>
    </location>
</feature>